<dbReference type="Gene3D" id="3.90.1150.10">
    <property type="entry name" value="Aspartate Aminotransferase, domain 1"/>
    <property type="match status" value="1"/>
</dbReference>
<organism evidence="7 8">
    <name type="scientific">Albimonas donghaensis</name>
    <dbReference type="NCBI Taxonomy" id="356660"/>
    <lineage>
        <taxon>Bacteria</taxon>
        <taxon>Pseudomonadati</taxon>
        <taxon>Pseudomonadota</taxon>
        <taxon>Alphaproteobacteria</taxon>
        <taxon>Rhodobacterales</taxon>
        <taxon>Paracoccaceae</taxon>
        <taxon>Albimonas</taxon>
    </lineage>
</organism>
<comment type="catalytic activity">
    <reaction evidence="5">
        <text>L-allo-threonine = acetaldehyde + glycine</text>
        <dbReference type="Rhea" id="RHEA:26209"/>
        <dbReference type="ChEBI" id="CHEBI:15343"/>
        <dbReference type="ChEBI" id="CHEBI:57305"/>
        <dbReference type="ChEBI" id="CHEBI:58585"/>
        <dbReference type="EC" id="4.1.2.48"/>
    </reaction>
</comment>
<dbReference type="GO" id="GO:0008732">
    <property type="term" value="F:L-allo-threonine aldolase activity"/>
    <property type="evidence" value="ECO:0007669"/>
    <property type="project" value="RHEA"/>
</dbReference>
<sequence>MWFTSDNAGPAAPELMQAVMEANDGHAMPYGADPITARAQDRVREVFEAPNAVVHFVATGTAANALALGSVTAPWTTVFCHRNAHIEEDECGAPEFYTGGAKLTLIDGEHARMTEAGLARALRFTARAGVHNVQRGALSLTQATELGAVYQPEDVAALAALARGQSLPVHMDGTRFANACARLGKSPAEMSWKAGVDVLCLGASKNGAMAAEAVIFFDGDRFGDLAAKGWEFELRRKRGGHLFSKLRFMSAQMDRWLEGGLWLDLAGRANAMADRLAAGLKAGGRARFDHPVEANALFPALPRAMHRRLHEAGARYYMWPFDQSLEGPDDEMLTCRLVCNWATSEADVDAFIAAANG</sequence>
<dbReference type="PANTHER" id="PTHR48097">
    <property type="entry name" value="L-THREONINE ALDOLASE-RELATED"/>
    <property type="match status" value="1"/>
</dbReference>
<dbReference type="Pfam" id="PF01212">
    <property type="entry name" value="Beta_elim_lyase"/>
    <property type="match status" value="1"/>
</dbReference>
<proteinExistence type="inferred from homology"/>
<dbReference type="OrthoDB" id="9774495at2"/>
<dbReference type="PIRSF" id="PIRSF038940">
    <property type="entry name" value="Low_specificity_LTA"/>
    <property type="match status" value="1"/>
</dbReference>
<name>A0A1H3G4E6_9RHOB</name>
<evidence type="ECO:0000259" key="6">
    <source>
        <dbReference type="Pfam" id="PF01212"/>
    </source>
</evidence>
<dbReference type="PANTHER" id="PTHR48097:SF5">
    <property type="entry name" value="LOW SPECIFICITY L-THREONINE ALDOLASE"/>
    <property type="match status" value="1"/>
</dbReference>
<keyword evidence="4 5" id="KW-0663">Pyridoxal phosphate</keyword>
<accession>A0A1H3G4E6</accession>
<evidence type="ECO:0000256" key="2">
    <source>
        <dbReference type="ARBA" id="ARBA00006966"/>
    </source>
</evidence>
<dbReference type="AlphaFoldDB" id="A0A1H3G4E6"/>
<dbReference type="SUPFAM" id="SSF53383">
    <property type="entry name" value="PLP-dependent transferases"/>
    <property type="match status" value="1"/>
</dbReference>
<protein>
    <recommendedName>
        <fullName evidence="5">L-threonine aldolase</fullName>
        <ecNumber evidence="5">4.1.2.48</ecNumber>
    </recommendedName>
</protein>
<dbReference type="EMBL" id="FNMZ01000017">
    <property type="protein sequence ID" value="SDX97980.1"/>
    <property type="molecule type" value="Genomic_DNA"/>
</dbReference>
<dbReference type="STRING" id="356660.SAMN05444336_1179"/>
<dbReference type="Gene3D" id="3.40.640.10">
    <property type="entry name" value="Type I PLP-dependent aspartate aminotransferase-like (Major domain)"/>
    <property type="match status" value="1"/>
</dbReference>
<dbReference type="Proteomes" id="UP000199118">
    <property type="component" value="Unassembled WGS sequence"/>
</dbReference>
<gene>
    <name evidence="7" type="ORF">SAMN05444336_1179</name>
</gene>
<reference evidence="7 8" key="1">
    <citation type="submission" date="2016-10" db="EMBL/GenBank/DDBJ databases">
        <authorList>
            <person name="de Groot N.N."/>
        </authorList>
    </citation>
    <scope>NUCLEOTIDE SEQUENCE [LARGE SCALE GENOMIC DNA]</scope>
    <source>
        <strain evidence="7 8">DSM 17890</strain>
    </source>
</reference>
<dbReference type="InterPro" id="IPR001597">
    <property type="entry name" value="ArAA_b-elim_lyase/Thr_aldolase"/>
</dbReference>
<dbReference type="InterPro" id="IPR026273">
    <property type="entry name" value="Low_specificity_L-TA_bact"/>
</dbReference>
<dbReference type="EC" id="4.1.2.48" evidence="5"/>
<evidence type="ECO:0000256" key="3">
    <source>
        <dbReference type="ARBA" id="ARBA00011881"/>
    </source>
</evidence>
<dbReference type="InterPro" id="IPR015424">
    <property type="entry name" value="PyrdxlP-dep_Trfase"/>
</dbReference>
<evidence type="ECO:0000256" key="1">
    <source>
        <dbReference type="ARBA" id="ARBA00001933"/>
    </source>
</evidence>
<evidence type="ECO:0000256" key="5">
    <source>
        <dbReference type="PIRNR" id="PIRNR038940"/>
    </source>
</evidence>
<dbReference type="InterPro" id="IPR015422">
    <property type="entry name" value="PyrdxlP-dep_Trfase_small"/>
</dbReference>
<dbReference type="InterPro" id="IPR015421">
    <property type="entry name" value="PyrdxlP-dep_Trfase_major"/>
</dbReference>
<evidence type="ECO:0000313" key="7">
    <source>
        <dbReference type="EMBL" id="SDX97980.1"/>
    </source>
</evidence>
<comment type="cofactor">
    <cofactor evidence="1 5">
        <name>pyridoxal 5'-phosphate</name>
        <dbReference type="ChEBI" id="CHEBI:597326"/>
    </cofactor>
</comment>
<comment type="function">
    <text evidence="5">Catalyzes the cleavage of L-allo-threonine and L-threonine to glycine and acetaldehyde.</text>
</comment>
<keyword evidence="8" id="KW-1185">Reference proteome</keyword>
<keyword evidence="5" id="KW-0456">Lyase</keyword>
<dbReference type="RefSeq" id="WP_092685635.1">
    <property type="nucleotide sequence ID" value="NZ_FNMZ01000017.1"/>
</dbReference>
<feature type="domain" description="Aromatic amino acid beta-eliminating lyase/threonine aldolase" evidence="6">
    <location>
        <begin position="3"/>
        <end position="291"/>
    </location>
</feature>
<comment type="catalytic activity">
    <reaction evidence="5">
        <text>L-threonine = acetaldehyde + glycine</text>
        <dbReference type="Rhea" id="RHEA:19625"/>
        <dbReference type="ChEBI" id="CHEBI:15343"/>
        <dbReference type="ChEBI" id="CHEBI:57305"/>
        <dbReference type="ChEBI" id="CHEBI:57926"/>
        <dbReference type="EC" id="4.1.2.48"/>
    </reaction>
</comment>
<comment type="similarity">
    <text evidence="2 5">Belongs to the threonine aldolase family.</text>
</comment>
<evidence type="ECO:0000313" key="8">
    <source>
        <dbReference type="Proteomes" id="UP000199118"/>
    </source>
</evidence>
<evidence type="ECO:0000256" key="4">
    <source>
        <dbReference type="ARBA" id="ARBA00022898"/>
    </source>
</evidence>
<comment type="subunit">
    <text evidence="3">Homotetramer.</text>
</comment>
<dbReference type="GO" id="GO:0006567">
    <property type="term" value="P:L-threonine catabolic process"/>
    <property type="evidence" value="ECO:0007669"/>
    <property type="project" value="UniProtKB-UniRule"/>
</dbReference>